<evidence type="ECO:0000313" key="1">
    <source>
        <dbReference type="Proteomes" id="UP000887577"/>
    </source>
</evidence>
<evidence type="ECO:0000313" key="2">
    <source>
        <dbReference type="WBParaSite" id="PSU_v2.g15194.t1"/>
    </source>
</evidence>
<name>A0A914Y8W3_9BILA</name>
<dbReference type="WBParaSite" id="PSU_v2.g15194.t1">
    <property type="protein sequence ID" value="PSU_v2.g15194.t1"/>
    <property type="gene ID" value="PSU_v2.g15194"/>
</dbReference>
<proteinExistence type="predicted"/>
<dbReference type="Proteomes" id="UP000887577">
    <property type="component" value="Unplaced"/>
</dbReference>
<keyword evidence="1" id="KW-1185">Reference proteome</keyword>
<dbReference type="AlphaFoldDB" id="A0A914Y8W3"/>
<reference evidence="2" key="1">
    <citation type="submission" date="2022-11" db="UniProtKB">
        <authorList>
            <consortium name="WormBaseParasite"/>
        </authorList>
    </citation>
    <scope>IDENTIFICATION</scope>
</reference>
<organism evidence="1 2">
    <name type="scientific">Panagrolaimus superbus</name>
    <dbReference type="NCBI Taxonomy" id="310955"/>
    <lineage>
        <taxon>Eukaryota</taxon>
        <taxon>Metazoa</taxon>
        <taxon>Ecdysozoa</taxon>
        <taxon>Nematoda</taxon>
        <taxon>Chromadorea</taxon>
        <taxon>Rhabditida</taxon>
        <taxon>Tylenchina</taxon>
        <taxon>Panagrolaimomorpha</taxon>
        <taxon>Panagrolaimoidea</taxon>
        <taxon>Panagrolaimidae</taxon>
        <taxon>Panagrolaimus</taxon>
    </lineage>
</organism>
<accession>A0A914Y8W3</accession>
<sequence length="310" mass="35742">MRLKYSDAITKYQKQGCNVLSWLLDQVQFEVDFISPPELGLAQLKRFLKDKCSGFICRECFEAKNQEYFNGQLNYKQAKVGFLRKKKEIFECFICDENSKNEFMKNCGEMDDADVGKEIVFRKSLAVLRSTAIKFHPTVTIQFHDSLDPSLPRSIFQYILQNANHQLLSKIYATAKYFFVKQQILLCYRIQISSTSIITFMEQALFTNAKTLLQLPVKKYCCGTTLTFSSDDKGLLSKCLPKLCFCSLTNLIIDGQNLCLDEFMTLLSGGKMEQLSLKEVRIFKEKNEKIMKIEEIFQVLPPTVTDLSIK</sequence>
<protein>
    <submittedName>
        <fullName evidence="2">Uncharacterized protein</fullName>
    </submittedName>
</protein>